<organism evidence="1 2">
    <name type="scientific">Paenibacillus eucommiae</name>
    <dbReference type="NCBI Taxonomy" id="1355755"/>
    <lineage>
        <taxon>Bacteria</taxon>
        <taxon>Bacillati</taxon>
        <taxon>Bacillota</taxon>
        <taxon>Bacilli</taxon>
        <taxon>Bacillales</taxon>
        <taxon>Paenibacillaceae</taxon>
        <taxon>Paenibacillus</taxon>
    </lineage>
</organism>
<name>A0ABS4JAX4_9BACL</name>
<keyword evidence="2" id="KW-1185">Reference proteome</keyword>
<sequence length="159" mass="17335">MLLTMKNIVKAADPAQLLTLARGGGRSSSPAPLLLGKSPPIKRKPLLAVGLSLVCSFDSCDSCDSCDVAREREWLWAEERERPPLKICSYPLIHSIQGNKSLTAAGVHSHSLRNAPKSRTHTSKDAAKAFSLLNLPLSRFEVSHKLCYPFCIGRKTAGR</sequence>
<dbReference type="Proteomes" id="UP001519287">
    <property type="component" value="Unassembled WGS sequence"/>
</dbReference>
<accession>A0ABS4JAX4</accession>
<dbReference type="EMBL" id="JAGGLB010000064">
    <property type="protein sequence ID" value="MBP1996998.1"/>
    <property type="molecule type" value="Genomic_DNA"/>
</dbReference>
<reference evidence="1 2" key="1">
    <citation type="submission" date="2021-03" db="EMBL/GenBank/DDBJ databases">
        <title>Genomic Encyclopedia of Type Strains, Phase IV (KMG-IV): sequencing the most valuable type-strain genomes for metagenomic binning, comparative biology and taxonomic classification.</title>
        <authorList>
            <person name="Goeker M."/>
        </authorList>
    </citation>
    <scope>NUCLEOTIDE SEQUENCE [LARGE SCALE GENOMIC DNA]</scope>
    <source>
        <strain evidence="1 2">DSM 26048</strain>
    </source>
</reference>
<comment type="caution">
    <text evidence="1">The sequence shown here is derived from an EMBL/GenBank/DDBJ whole genome shotgun (WGS) entry which is preliminary data.</text>
</comment>
<evidence type="ECO:0000313" key="1">
    <source>
        <dbReference type="EMBL" id="MBP1996998.1"/>
    </source>
</evidence>
<evidence type="ECO:0000313" key="2">
    <source>
        <dbReference type="Proteomes" id="UP001519287"/>
    </source>
</evidence>
<gene>
    <name evidence="1" type="ORF">J2Z66_008676</name>
</gene>
<proteinExistence type="predicted"/>
<protein>
    <submittedName>
        <fullName evidence="1">Uncharacterized protein</fullName>
    </submittedName>
</protein>